<dbReference type="RefSeq" id="WP_072837253.1">
    <property type="nucleotide sequence ID" value="NZ_FQUU01000032.1"/>
</dbReference>
<dbReference type="Gene3D" id="3.20.20.80">
    <property type="entry name" value="Glycosidases"/>
    <property type="match status" value="1"/>
</dbReference>
<dbReference type="InterPro" id="IPR013783">
    <property type="entry name" value="Ig-like_fold"/>
</dbReference>
<sequence>MKSQRVLLLLVLCATIISNANAQVQTPKYITTTANSGGYYEYLPSTYNSDARSYPLIVFVHGLGELGNGTSTDLPKLLNCWYALPRLINDGGFPKSFTVDGQQQGFIVISPQFKAWPSGSDVNDVINYAVNNYRVNQNRIYVTGLSMGGGATWDFASAYPTRAAAIVPVCGASWPDQGKAQAIATAKLPVWATHNDFDGTVPSSYTKDWITNITNDGGIGKKTIWPVNSHDAWTKTYDPTFKENNLNVYEWMLQYSKNTVVQSNMPPTANAGADQSITLPTNSISLNGAGNDADGSVASYTWSQVSGGTASISTPSSASTTVGGLVQGNYVFRLTVTDNQGATASDDVTITVNPAPYSGPSYKIEAENWSAMSGVKTEPCSDAGGTLDVGWIDQNDWMEYTFSVPAAGAYTVNLRISTPYTGSQFQISNSSGTVLSTVNVPVTGGFQTWQTVPVTLNLIAGNQTIRLQSVSTTGWNINWLEILGGEAPNQAPKANAGVDKAVTLPANSVTLIGNGSDPDGTIASFSWSKMSGGNAVIESPSTASTTISGLEPGAYIFRLTVTDNKGASSWDEVNVMVSDIQTGSSSPTANDFESYKAYDGQYGYGLNPGWYGSNWSTQQIIDLGAGNTVKGIGGKAFRMQIYDNYLGWYGDSSLIGDYEHLKMLGSTETTVMIGGPRDANKWDTAFYAGTDSKAKVFKGLYEPIFINGEVNPNNTFAAYLYKVVKIYGKYIKFYEVWNEPDFTYGDGGWLGDSNPPNPNSWFFHDPTPEDLVNLRTPVQYYIRMLRISWEVIKKYQPNAYVCTGGIGNRSFLDALLRNSDNPNGGQVTSEFPLKGGAYFDILSFHTYPEFLLRNWAEAGEPASADGFYYYRHSDSAIAKHLMIKNRMDALLHSYGYDASNYPAKQFICTETGMSRQSDASQFGGNEVQRNYMIKAHVKTQMDGQIKQTYWFSSADGANAATDHWDAFGCYYYFGDKQPYNATPTDQGIAMKTTSDLLFGRTYDAARTAALNLTPSLDGGAFKGKDGSYVYVLWAKTTTDLSESASGKISFPASIIPSGNLVKKDWNFSKTDSSTIISSNNVILTGTPAFFQESQAPAANQLPVVNAGADQSITLPKDSTLLSGTASDADGSIASYSWSQVSGPSTGSIATPSEASSLVKGLKEGTYQFELKVTDNGGAVSKDTVA</sequence>
<dbReference type="PANTHER" id="PTHR46182">
    <property type="entry name" value="FI19480P1"/>
    <property type="match status" value="1"/>
</dbReference>
<dbReference type="SMART" id="SM00606">
    <property type="entry name" value="CBD_IV"/>
    <property type="match status" value="1"/>
</dbReference>
<dbReference type="Pfam" id="PF03422">
    <property type="entry name" value="CBM_6"/>
    <property type="match status" value="1"/>
</dbReference>
<evidence type="ECO:0000313" key="4">
    <source>
        <dbReference type="EMBL" id="SHG02873.1"/>
    </source>
</evidence>
<dbReference type="InterPro" id="IPR017853">
    <property type="entry name" value="GH"/>
</dbReference>
<evidence type="ECO:0000256" key="1">
    <source>
        <dbReference type="ARBA" id="ARBA00022729"/>
    </source>
</evidence>
<dbReference type="InterPro" id="IPR035986">
    <property type="entry name" value="PKD_dom_sf"/>
</dbReference>
<dbReference type="SUPFAM" id="SSF49299">
    <property type="entry name" value="PKD domain"/>
    <property type="match status" value="3"/>
</dbReference>
<keyword evidence="1 2" id="KW-0732">Signal</keyword>
<gene>
    <name evidence="4" type="ORF">SAMN02745131_04147</name>
</gene>
<dbReference type="SUPFAM" id="SSF49785">
    <property type="entry name" value="Galactose-binding domain-like"/>
    <property type="match status" value="1"/>
</dbReference>
<dbReference type="PROSITE" id="PS51175">
    <property type="entry name" value="CBM6"/>
    <property type="match status" value="1"/>
</dbReference>
<feature type="non-terminal residue" evidence="4">
    <location>
        <position position="1185"/>
    </location>
</feature>
<dbReference type="InterPro" id="IPR003140">
    <property type="entry name" value="PLipase/COase/thioEstase"/>
</dbReference>
<evidence type="ECO:0000256" key="2">
    <source>
        <dbReference type="SAM" id="SignalP"/>
    </source>
</evidence>
<evidence type="ECO:0000259" key="3">
    <source>
        <dbReference type="PROSITE" id="PS51175"/>
    </source>
</evidence>
<dbReference type="GO" id="GO:0030246">
    <property type="term" value="F:carbohydrate binding"/>
    <property type="evidence" value="ECO:0007669"/>
    <property type="project" value="InterPro"/>
</dbReference>
<dbReference type="SUPFAM" id="SSF53474">
    <property type="entry name" value="alpha/beta-Hydrolases"/>
    <property type="match status" value="1"/>
</dbReference>
<dbReference type="InterPro" id="IPR008979">
    <property type="entry name" value="Galactose-bd-like_sf"/>
</dbReference>
<proteinExistence type="predicted"/>
<dbReference type="GO" id="GO:0016787">
    <property type="term" value="F:hydrolase activity"/>
    <property type="evidence" value="ECO:0007669"/>
    <property type="project" value="UniProtKB-KW"/>
</dbReference>
<dbReference type="GO" id="GO:0016020">
    <property type="term" value="C:membrane"/>
    <property type="evidence" value="ECO:0007669"/>
    <property type="project" value="TreeGrafter"/>
</dbReference>
<dbReference type="OrthoDB" id="9802522at2"/>
<dbReference type="Proteomes" id="UP000184048">
    <property type="component" value="Unassembled WGS sequence"/>
</dbReference>
<dbReference type="PANTHER" id="PTHR46182:SF2">
    <property type="entry name" value="FI19480P1"/>
    <property type="match status" value="1"/>
</dbReference>
<dbReference type="InterPro" id="IPR029865">
    <property type="entry name" value="KIAA0319-like"/>
</dbReference>
<keyword evidence="5" id="KW-1185">Reference proteome</keyword>
<organism evidence="4 5">
    <name type="scientific">Flavisolibacter ginsengisoli DSM 18119</name>
    <dbReference type="NCBI Taxonomy" id="1121884"/>
    <lineage>
        <taxon>Bacteria</taxon>
        <taxon>Pseudomonadati</taxon>
        <taxon>Bacteroidota</taxon>
        <taxon>Chitinophagia</taxon>
        <taxon>Chitinophagales</taxon>
        <taxon>Chitinophagaceae</taxon>
        <taxon>Flavisolibacter</taxon>
    </lineage>
</organism>
<dbReference type="CDD" id="cd00146">
    <property type="entry name" value="PKD"/>
    <property type="match status" value="2"/>
</dbReference>
<dbReference type="EMBL" id="FQUU01000032">
    <property type="protein sequence ID" value="SHG02873.1"/>
    <property type="molecule type" value="Genomic_DNA"/>
</dbReference>
<dbReference type="InterPro" id="IPR006584">
    <property type="entry name" value="Cellulose-bd_IV"/>
</dbReference>
<dbReference type="STRING" id="1121884.SAMN02745131_04147"/>
<feature type="chain" id="PRO_5012228975" evidence="2">
    <location>
        <begin position="23"/>
        <end position="1185"/>
    </location>
</feature>
<dbReference type="SUPFAM" id="SSF51445">
    <property type="entry name" value="(Trans)glycosidases"/>
    <property type="match status" value="1"/>
</dbReference>
<feature type="signal peptide" evidence="2">
    <location>
        <begin position="1"/>
        <end position="22"/>
    </location>
</feature>
<dbReference type="AlphaFoldDB" id="A0A1M5GGM8"/>
<dbReference type="Pfam" id="PF22352">
    <property type="entry name" value="K319L-like_PKD"/>
    <property type="match status" value="3"/>
</dbReference>
<dbReference type="Gene3D" id="2.60.40.10">
    <property type="entry name" value="Immunoglobulins"/>
    <property type="match status" value="3"/>
</dbReference>
<dbReference type="Gene3D" id="3.40.50.1820">
    <property type="entry name" value="alpha/beta hydrolase"/>
    <property type="match status" value="1"/>
</dbReference>
<name>A0A1M5GGM8_9BACT</name>
<dbReference type="CDD" id="cd04080">
    <property type="entry name" value="CBM6_cellulase-like"/>
    <property type="match status" value="1"/>
</dbReference>
<feature type="domain" description="CBM6" evidence="3">
    <location>
        <begin position="362"/>
        <end position="483"/>
    </location>
</feature>
<dbReference type="SMART" id="SM00089">
    <property type="entry name" value="PKD"/>
    <property type="match status" value="3"/>
</dbReference>
<dbReference type="Gene3D" id="2.60.120.260">
    <property type="entry name" value="Galactose-binding domain-like"/>
    <property type="match status" value="1"/>
</dbReference>
<keyword evidence="4" id="KW-0378">Hydrolase</keyword>
<dbReference type="GO" id="GO:0031410">
    <property type="term" value="C:cytoplasmic vesicle"/>
    <property type="evidence" value="ECO:0007669"/>
    <property type="project" value="TreeGrafter"/>
</dbReference>
<reference evidence="4 5" key="1">
    <citation type="submission" date="2016-11" db="EMBL/GenBank/DDBJ databases">
        <authorList>
            <person name="Jaros S."/>
            <person name="Januszkiewicz K."/>
            <person name="Wedrychowicz H."/>
        </authorList>
    </citation>
    <scope>NUCLEOTIDE SEQUENCE [LARGE SCALE GENOMIC DNA]</scope>
    <source>
        <strain evidence="4 5">DSM 18119</strain>
    </source>
</reference>
<dbReference type="InterPro" id="IPR029058">
    <property type="entry name" value="AB_hydrolase_fold"/>
</dbReference>
<dbReference type="Pfam" id="PF02230">
    <property type="entry name" value="Abhydrolase_2"/>
    <property type="match status" value="1"/>
</dbReference>
<dbReference type="InterPro" id="IPR022409">
    <property type="entry name" value="PKD/Chitinase_dom"/>
</dbReference>
<evidence type="ECO:0000313" key="5">
    <source>
        <dbReference type="Proteomes" id="UP000184048"/>
    </source>
</evidence>
<dbReference type="InterPro" id="IPR005084">
    <property type="entry name" value="CBM6"/>
</dbReference>
<accession>A0A1M5GGM8</accession>
<protein>
    <submittedName>
        <fullName evidence="4">Alpha/beta hydrolase family protein</fullName>
    </submittedName>
</protein>